<organism evidence="5 6">
    <name type="scientific">Thiothrix nivea (strain ATCC 35100 / DSM 5205 / JP2)</name>
    <dbReference type="NCBI Taxonomy" id="870187"/>
    <lineage>
        <taxon>Bacteria</taxon>
        <taxon>Pseudomonadati</taxon>
        <taxon>Pseudomonadota</taxon>
        <taxon>Gammaproteobacteria</taxon>
        <taxon>Thiotrichales</taxon>
        <taxon>Thiotrichaceae</taxon>
        <taxon>Thiothrix</taxon>
    </lineage>
</organism>
<evidence type="ECO:0000313" key="6">
    <source>
        <dbReference type="Proteomes" id="UP000005317"/>
    </source>
</evidence>
<evidence type="ECO:0000256" key="3">
    <source>
        <dbReference type="ARBA" id="ARBA00022989"/>
    </source>
</evidence>
<comment type="subcellular location">
    <subcellularLocation>
        <location evidence="1">Membrane</location>
        <topology evidence="1">Multi-pass membrane protein</topology>
    </subcellularLocation>
</comment>
<sequence>MAEEIVVEPATERQVDPEVEMAAVNTEVCDIEANNIVKNHIIASMAMGLVPVPLFDLAALVTTQMNMLRSLSEHYGVPFGDSDSKSLVTSLVSGSLPVLGVVGLSSFAKLIPGVGTLVGSASLSISAGAVTYAVGQTFIMHYEAGGTLENFEPKQAQAFFKREFDKGKSFVQEIRDEIKGSATATHAGSEEEQNVVKA</sequence>
<evidence type="ECO:0000313" key="5">
    <source>
        <dbReference type="EMBL" id="EIJ36885.1"/>
    </source>
</evidence>
<proteinExistence type="predicted"/>
<dbReference type="Proteomes" id="UP000005317">
    <property type="component" value="Unassembled WGS sequence"/>
</dbReference>
<name>A0A656HPB0_THINJ</name>
<accession>A0A656HPB0</accession>
<evidence type="ECO:0000256" key="4">
    <source>
        <dbReference type="ARBA" id="ARBA00023136"/>
    </source>
</evidence>
<keyword evidence="2" id="KW-0812">Transmembrane</keyword>
<reference evidence="6" key="1">
    <citation type="journal article" date="2011" name="Stand. Genomic Sci.">
        <title>Genome sequence of the filamentous, gliding Thiothrix nivea neotype strain (JP2(T)).</title>
        <authorList>
            <person name="Lapidus A."/>
            <person name="Nolan M."/>
            <person name="Lucas S."/>
            <person name="Glavina Del Rio T."/>
            <person name="Tice H."/>
            <person name="Cheng J.F."/>
            <person name="Tapia R."/>
            <person name="Han C."/>
            <person name="Goodwin L."/>
            <person name="Pitluck S."/>
            <person name="Liolios K."/>
            <person name="Pagani I."/>
            <person name="Ivanova N."/>
            <person name="Huntemann M."/>
            <person name="Mavromatis K."/>
            <person name="Mikhailova N."/>
            <person name="Pati A."/>
            <person name="Chen A."/>
            <person name="Palaniappan K."/>
            <person name="Land M."/>
            <person name="Brambilla E.M."/>
            <person name="Rohde M."/>
            <person name="Abt B."/>
            <person name="Verbarg S."/>
            <person name="Goker M."/>
            <person name="Bristow J."/>
            <person name="Eisen J.A."/>
            <person name="Markowitz V."/>
            <person name="Hugenholtz P."/>
            <person name="Kyrpides N.C."/>
            <person name="Klenk H.P."/>
            <person name="Woyke T."/>
        </authorList>
    </citation>
    <scope>NUCLEOTIDE SEQUENCE [LARGE SCALE GENOMIC DNA]</scope>
    <source>
        <strain evidence="6">ATCC 35100 / DSM 5205 / JP2</strain>
    </source>
</reference>
<dbReference type="InterPro" id="IPR021147">
    <property type="entry name" value="DUF697"/>
</dbReference>
<evidence type="ECO:0000256" key="2">
    <source>
        <dbReference type="ARBA" id="ARBA00022692"/>
    </source>
</evidence>
<evidence type="ECO:0000256" key="1">
    <source>
        <dbReference type="ARBA" id="ARBA00004141"/>
    </source>
</evidence>
<dbReference type="Pfam" id="PF05128">
    <property type="entry name" value="DUF697"/>
    <property type="match status" value="1"/>
</dbReference>
<dbReference type="EMBL" id="JH651384">
    <property type="protein sequence ID" value="EIJ36885.1"/>
    <property type="molecule type" value="Genomic_DNA"/>
</dbReference>
<keyword evidence="4" id="KW-0472">Membrane</keyword>
<dbReference type="RefSeq" id="WP_002710749.1">
    <property type="nucleotide sequence ID" value="NZ_JH651384.1"/>
</dbReference>
<keyword evidence="6" id="KW-1185">Reference proteome</keyword>
<dbReference type="GO" id="GO:0016020">
    <property type="term" value="C:membrane"/>
    <property type="evidence" value="ECO:0007669"/>
    <property type="project" value="UniProtKB-SubCell"/>
</dbReference>
<dbReference type="AlphaFoldDB" id="A0A656HPB0"/>
<keyword evidence="3" id="KW-1133">Transmembrane helix</keyword>
<protein>
    <submittedName>
        <fullName evidence="5">GTPase domain-containing protein</fullName>
    </submittedName>
</protein>
<gene>
    <name evidence="5" type="ORF">Thini_4405</name>
</gene>